<name>A0A8J3D3X6_9BACT</name>
<reference evidence="2 3" key="1">
    <citation type="journal article" date="2014" name="Int. J. Syst. Evol. Microbiol.">
        <title>Complete genome sequence of Corynebacterium casei LMG S-19264T (=DSM 44701T), isolated from a smear-ripened cheese.</title>
        <authorList>
            <consortium name="US DOE Joint Genome Institute (JGI-PGF)"/>
            <person name="Walter F."/>
            <person name="Albersmeier A."/>
            <person name="Kalinowski J."/>
            <person name="Ruckert C."/>
        </authorList>
    </citation>
    <scope>NUCLEOTIDE SEQUENCE [LARGE SCALE GENOMIC DNA]</scope>
    <source>
        <strain evidence="2 3">KCTC 12866</strain>
    </source>
</reference>
<dbReference type="Pfam" id="PF16819">
    <property type="entry name" value="DUF5074"/>
    <property type="match status" value="1"/>
</dbReference>
<comment type="caution">
    <text evidence="2">The sequence shown here is derived from an EMBL/GenBank/DDBJ whole genome shotgun (WGS) entry which is preliminary data.</text>
</comment>
<dbReference type="PANTHER" id="PTHR47197">
    <property type="entry name" value="PROTEIN NIRF"/>
    <property type="match status" value="1"/>
</dbReference>
<feature type="chain" id="PRO_5035216036" evidence="1">
    <location>
        <begin position="21"/>
        <end position="361"/>
    </location>
</feature>
<keyword evidence="1" id="KW-0732">Signal</keyword>
<sequence length="361" mass="38926">MKMKFFKVLGVVLLVGSLNACREKDPEPEVYELGVMVLNSGNFFDNNGSISYFKREKTTAIVDLFEKENNRAFNGGVQGYAETGEHSLILVDNDKVGLDKVEIVNLGKWTSEASLGAPDIENPRSVVGVSPTKAYVSCYGATGVYPNYFANPGYVAVIDLTTLKVVKKIPAPMGAEKMVKLGNDVFLGNASGAAELLVIDTATDAVKRTLKIGAGPQPISPDVNGKLWVKTGFSVVRLNPKTDQVEANMRVGTDPRKSPSSFAITPDGRGFYYIYSFYDSVSGVDKGETHYFGIDDTSIPGNKPVINRAFTGLGVDPLQGLIYGGVTPSYKQAGYVVRYRPSGEKLDSIKVGIAPSGFVFK</sequence>
<dbReference type="InterPro" id="IPR011048">
    <property type="entry name" value="Haem_d1_sf"/>
</dbReference>
<dbReference type="InterPro" id="IPR051200">
    <property type="entry name" value="Host-pathogen_enzymatic-act"/>
</dbReference>
<dbReference type="SUPFAM" id="SSF51004">
    <property type="entry name" value="C-terminal (heme d1) domain of cytochrome cd1-nitrite reductase"/>
    <property type="match status" value="1"/>
</dbReference>
<accession>A0A8J3D3X6</accession>
<dbReference type="PANTHER" id="PTHR47197:SF3">
    <property type="entry name" value="DIHYDRO-HEME D1 DEHYDROGENASE"/>
    <property type="match status" value="1"/>
</dbReference>
<dbReference type="Gene3D" id="2.130.10.10">
    <property type="entry name" value="YVTN repeat-like/Quinoprotein amine dehydrogenase"/>
    <property type="match status" value="1"/>
</dbReference>
<dbReference type="InterPro" id="IPR031815">
    <property type="entry name" value="DUF5074"/>
</dbReference>
<organism evidence="2 3">
    <name type="scientific">Persicitalea jodogahamensis</name>
    <dbReference type="NCBI Taxonomy" id="402147"/>
    <lineage>
        <taxon>Bacteria</taxon>
        <taxon>Pseudomonadati</taxon>
        <taxon>Bacteroidota</taxon>
        <taxon>Cytophagia</taxon>
        <taxon>Cytophagales</taxon>
        <taxon>Spirosomataceae</taxon>
        <taxon>Persicitalea</taxon>
    </lineage>
</organism>
<gene>
    <name evidence="2" type="ORF">GCM10007390_22560</name>
</gene>
<dbReference type="RefSeq" id="WP_377241863.1">
    <property type="nucleotide sequence ID" value="NZ_JBHMDR010000007.1"/>
</dbReference>
<keyword evidence="3" id="KW-1185">Reference proteome</keyword>
<dbReference type="Proteomes" id="UP000598271">
    <property type="component" value="Unassembled WGS sequence"/>
</dbReference>
<evidence type="ECO:0000313" key="3">
    <source>
        <dbReference type="Proteomes" id="UP000598271"/>
    </source>
</evidence>
<dbReference type="EMBL" id="BMXF01000002">
    <property type="protein sequence ID" value="GHB68621.1"/>
    <property type="molecule type" value="Genomic_DNA"/>
</dbReference>
<evidence type="ECO:0000313" key="2">
    <source>
        <dbReference type="EMBL" id="GHB68621.1"/>
    </source>
</evidence>
<dbReference type="InterPro" id="IPR015943">
    <property type="entry name" value="WD40/YVTN_repeat-like_dom_sf"/>
</dbReference>
<feature type="signal peptide" evidence="1">
    <location>
        <begin position="1"/>
        <end position="20"/>
    </location>
</feature>
<protein>
    <submittedName>
        <fullName evidence="2">Uncharacterized protein</fullName>
    </submittedName>
</protein>
<proteinExistence type="predicted"/>
<evidence type="ECO:0000256" key="1">
    <source>
        <dbReference type="SAM" id="SignalP"/>
    </source>
</evidence>
<dbReference type="AlphaFoldDB" id="A0A8J3D3X6"/>